<dbReference type="Proteomes" id="UP000262072">
    <property type="component" value="Unassembled WGS sequence"/>
</dbReference>
<dbReference type="RefSeq" id="WP_119093048.1">
    <property type="nucleotide sequence ID" value="NZ_UNRR01000018.1"/>
</dbReference>
<gene>
    <name evidence="1" type="ORF">TART1_1299</name>
</gene>
<name>A0A383TEF1_9LACT</name>
<dbReference type="AlphaFoldDB" id="A0A383TEF1"/>
<dbReference type="EMBL" id="UNRR01000018">
    <property type="protein sequence ID" value="SYZ78515.1"/>
    <property type="molecule type" value="Genomic_DNA"/>
</dbReference>
<evidence type="ECO:0000313" key="2">
    <source>
        <dbReference type="Proteomes" id="UP000262072"/>
    </source>
</evidence>
<proteinExistence type="predicted"/>
<accession>A0A383TEF1</accession>
<sequence length="200" mass="22820">METRKQWTIRNKYIVTERRHETEISDFAIDAISGRMLGILFPFSEAQEQRIYAALESDTINFKQPGMEWLSDSEKALYDKLEDQKGSANGMDKLLALFTDTDAAADFMDRYFSMYETPNFKADEADLFGWDAVADEISNLVWQRPYGIGDFVEIEISRLNTKTGNPELITVGELVEKPTEEIFTFGADDIQSSGGYKFTN</sequence>
<reference evidence="2" key="1">
    <citation type="submission" date="2018-05" db="EMBL/GenBank/DDBJ databases">
        <authorList>
            <person name="Strepis N."/>
        </authorList>
    </citation>
    <scope>NUCLEOTIDE SEQUENCE [LARGE SCALE GENOMIC DNA]</scope>
</reference>
<protein>
    <submittedName>
        <fullName evidence="1">Uncharacterized protein</fullName>
    </submittedName>
</protein>
<evidence type="ECO:0000313" key="1">
    <source>
        <dbReference type="EMBL" id="SYZ78515.1"/>
    </source>
</evidence>
<organism evidence="1 2">
    <name type="scientific">Trichococcus shcherbakoviae</name>
    <dbReference type="NCBI Taxonomy" id="2094020"/>
    <lineage>
        <taxon>Bacteria</taxon>
        <taxon>Bacillati</taxon>
        <taxon>Bacillota</taxon>
        <taxon>Bacilli</taxon>
        <taxon>Lactobacillales</taxon>
        <taxon>Carnobacteriaceae</taxon>
        <taxon>Trichococcus</taxon>
    </lineage>
</organism>